<proteinExistence type="predicted"/>
<name>A0A3M7RWB0_BRAPC</name>
<comment type="caution">
    <text evidence="2">The sequence shown here is derived from an EMBL/GenBank/DDBJ whole genome shotgun (WGS) entry which is preliminary data.</text>
</comment>
<feature type="transmembrane region" description="Helical" evidence="1">
    <location>
        <begin position="41"/>
        <end position="60"/>
    </location>
</feature>
<dbReference type="Proteomes" id="UP000276133">
    <property type="component" value="Unassembled WGS sequence"/>
</dbReference>
<organism evidence="2 3">
    <name type="scientific">Brachionus plicatilis</name>
    <name type="common">Marine rotifer</name>
    <name type="synonym">Brachionus muelleri</name>
    <dbReference type="NCBI Taxonomy" id="10195"/>
    <lineage>
        <taxon>Eukaryota</taxon>
        <taxon>Metazoa</taxon>
        <taxon>Spiralia</taxon>
        <taxon>Gnathifera</taxon>
        <taxon>Rotifera</taxon>
        <taxon>Eurotatoria</taxon>
        <taxon>Monogononta</taxon>
        <taxon>Pseudotrocha</taxon>
        <taxon>Ploima</taxon>
        <taxon>Brachionidae</taxon>
        <taxon>Brachionus</taxon>
    </lineage>
</organism>
<evidence type="ECO:0000256" key="1">
    <source>
        <dbReference type="SAM" id="Phobius"/>
    </source>
</evidence>
<sequence length="206" mass="24420">MVFKHASLNKGIRQLAFFKFKFKERGFNQLDRHLYNLFDFLINRVVFIFFDTFINILSCLKNERMRKMVFKVKLDNGNNNKRSYYPRKIKRVIPTSLNASIILIDKIIQCIDNNKNVGRDHKRKKDHRLEFNKIASLNLKHGNYIATQCVNKIFYCNTIYGEHFIKPKMNENFEFEISSSSSFVKLSLNFKHQISRSAKFAEFGGN</sequence>
<evidence type="ECO:0000313" key="3">
    <source>
        <dbReference type="Proteomes" id="UP000276133"/>
    </source>
</evidence>
<keyword evidence="1" id="KW-0472">Membrane</keyword>
<keyword evidence="3" id="KW-1185">Reference proteome</keyword>
<gene>
    <name evidence="2" type="ORF">BpHYR1_043820</name>
</gene>
<dbReference type="AlphaFoldDB" id="A0A3M7RWB0"/>
<dbReference type="EMBL" id="REGN01002483">
    <property type="protein sequence ID" value="RNA27864.1"/>
    <property type="molecule type" value="Genomic_DNA"/>
</dbReference>
<evidence type="ECO:0000313" key="2">
    <source>
        <dbReference type="EMBL" id="RNA27864.1"/>
    </source>
</evidence>
<accession>A0A3M7RWB0</accession>
<keyword evidence="1" id="KW-0812">Transmembrane</keyword>
<protein>
    <submittedName>
        <fullName evidence="2">Uncharacterized protein</fullName>
    </submittedName>
</protein>
<reference evidence="2 3" key="1">
    <citation type="journal article" date="2018" name="Sci. Rep.">
        <title>Genomic signatures of local adaptation to the degree of environmental predictability in rotifers.</title>
        <authorList>
            <person name="Franch-Gras L."/>
            <person name="Hahn C."/>
            <person name="Garcia-Roger E.M."/>
            <person name="Carmona M.J."/>
            <person name="Serra M."/>
            <person name="Gomez A."/>
        </authorList>
    </citation>
    <scope>NUCLEOTIDE SEQUENCE [LARGE SCALE GENOMIC DNA]</scope>
    <source>
        <strain evidence="2">HYR1</strain>
    </source>
</reference>
<keyword evidence="1" id="KW-1133">Transmembrane helix</keyword>